<comment type="subcellular location">
    <subcellularLocation>
        <location evidence="1">Nucleus</location>
        <location evidence="1">Nucleolus</location>
    </subcellularLocation>
</comment>
<dbReference type="PANTHER" id="PTHR23236:SF25">
    <property type="entry name" value="RNA-BINDING PROTEIN 34"/>
    <property type="match status" value="1"/>
</dbReference>
<evidence type="ECO:0000256" key="2">
    <source>
        <dbReference type="ARBA" id="ARBA00007077"/>
    </source>
</evidence>
<dbReference type="AlphaFoldDB" id="S4R990"/>
<name>S4R990_PETMA</name>
<dbReference type="GeneTree" id="ENSGT00390000011249"/>
<feature type="compositionally biased region" description="Basic residues" evidence="6">
    <location>
        <begin position="281"/>
        <end position="298"/>
    </location>
</feature>
<dbReference type="GO" id="GO:0003723">
    <property type="term" value="F:RNA binding"/>
    <property type="evidence" value="ECO:0007669"/>
    <property type="project" value="UniProtKB-UniRule"/>
</dbReference>
<dbReference type="Ensembl" id="ENSPMAT00000001780.1">
    <property type="protein sequence ID" value="ENSPMAP00000001771.1"/>
    <property type="gene ID" value="ENSPMAG00000001602.1"/>
</dbReference>
<keyword evidence="4" id="KW-0539">Nucleus</keyword>
<dbReference type="InterPro" id="IPR035979">
    <property type="entry name" value="RBD_domain_sf"/>
</dbReference>
<protein>
    <submittedName>
        <fullName evidence="8">RNA binding motif protein 34</fullName>
    </submittedName>
</protein>
<evidence type="ECO:0000313" key="8">
    <source>
        <dbReference type="Ensembl" id="ENSPMAP00000001771.1"/>
    </source>
</evidence>
<feature type="region of interest" description="Disordered" evidence="6">
    <location>
        <begin position="281"/>
        <end position="374"/>
    </location>
</feature>
<evidence type="ECO:0000256" key="5">
    <source>
        <dbReference type="PROSITE-ProRule" id="PRU00176"/>
    </source>
</evidence>
<dbReference type="Gene3D" id="3.30.70.330">
    <property type="match status" value="2"/>
</dbReference>
<dbReference type="STRING" id="7757.ENSPMAP00000001771"/>
<dbReference type="SUPFAM" id="SSF54928">
    <property type="entry name" value="RNA-binding domain, RBD"/>
    <property type="match status" value="2"/>
</dbReference>
<comment type="similarity">
    <text evidence="2">Belongs to the RRM RBM34 family.</text>
</comment>
<evidence type="ECO:0000256" key="3">
    <source>
        <dbReference type="ARBA" id="ARBA00022884"/>
    </source>
</evidence>
<dbReference type="InterPro" id="IPR034221">
    <property type="entry name" value="RBM34_RRM2"/>
</dbReference>
<organism evidence="8">
    <name type="scientific">Petromyzon marinus</name>
    <name type="common">Sea lamprey</name>
    <dbReference type="NCBI Taxonomy" id="7757"/>
    <lineage>
        <taxon>Eukaryota</taxon>
        <taxon>Metazoa</taxon>
        <taxon>Chordata</taxon>
        <taxon>Craniata</taxon>
        <taxon>Vertebrata</taxon>
        <taxon>Cyclostomata</taxon>
        <taxon>Hyperoartia</taxon>
        <taxon>Petromyzontiformes</taxon>
        <taxon>Petromyzontidae</taxon>
        <taxon>Petromyzon</taxon>
    </lineage>
</organism>
<dbReference type="CDD" id="cd12395">
    <property type="entry name" value="RRM2_RBM34"/>
    <property type="match status" value="1"/>
</dbReference>
<accession>S4R990</accession>
<dbReference type="OMA" id="KKLAAIX"/>
<feature type="region of interest" description="Disordered" evidence="6">
    <location>
        <begin position="1"/>
        <end position="107"/>
    </location>
</feature>
<dbReference type="CDD" id="cd12394">
    <property type="entry name" value="RRM1_RBM34"/>
    <property type="match status" value="1"/>
</dbReference>
<keyword evidence="3 5" id="KW-0694">RNA-binding</keyword>
<evidence type="ECO:0000256" key="4">
    <source>
        <dbReference type="ARBA" id="ARBA00023242"/>
    </source>
</evidence>
<dbReference type="SMART" id="SM00360">
    <property type="entry name" value="RRM"/>
    <property type="match status" value="2"/>
</dbReference>
<reference evidence="8" key="2">
    <citation type="submission" date="2025-09" db="UniProtKB">
        <authorList>
            <consortium name="Ensembl"/>
        </authorList>
    </citation>
    <scope>IDENTIFICATION</scope>
</reference>
<dbReference type="InterPro" id="IPR012677">
    <property type="entry name" value="Nucleotide-bd_a/b_plait_sf"/>
</dbReference>
<dbReference type="PANTHER" id="PTHR23236">
    <property type="entry name" value="EUKARYOTIC TRANSLATION INITIATION FACTOR 4B/4H"/>
    <property type="match status" value="1"/>
</dbReference>
<sequence length="374" mass="41694">MKALWSKAQEEKSKEKEERNRLKHKPSDDKDASKLFTRENALDNADKAEEHKEETSRSRREEKKRKHIEDVGNKEGEPKPAENKSGWSERPPKKAKSDAVTAEDEEKRKRTVFVGNLPMSLAKEAVKKFFRPCGVIESVRLRCIARADPEMSLKQAAIQGKTHPQRNNKNAYVVFKEEQGAVQALSRNGEEIQSGFHIRVDAASGEKNHDHKRSVFIGNLPYDVEEDRIRSHFEPCGPVESVRVVRDRESGMGKGFGYILFKGTDAVLLALHLDGSEMAGRKVRVKRSVKKEKIKPGRAGRPANSSRPGNSGRPGNAGKAGNAGRPGNSRRPGDSPKGPRNFMGEMAEKPVKKPKVRSKPGQSKVNKKAHVGHL</sequence>
<feature type="domain" description="RRM" evidence="7">
    <location>
        <begin position="213"/>
        <end position="290"/>
    </location>
</feature>
<evidence type="ECO:0000259" key="7">
    <source>
        <dbReference type="PROSITE" id="PS50102"/>
    </source>
</evidence>
<reference evidence="8" key="1">
    <citation type="submission" date="2025-08" db="UniProtKB">
        <authorList>
            <consortium name="Ensembl"/>
        </authorList>
    </citation>
    <scope>IDENTIFICATION</scope>
</reference>
<proteinExistence type="inferred from homology"/>
<dbReference type="HOGENOM" id="CLU_050628_0_0_1"/>
<feature type="compositionally biased region" description="Basic residues" evidence="6">
    <location>
        <begin position="365"/>
        <end position="374"/>
    </location>
</feature>
<feature type="domain" description="RRM" evidence="7">
    <location>
        <begin position="110"/>
        <end position="205"/>
    </location>
</feature>
<feature type="compositionally biased region" description="Basic and acidic residues" evidence="6">
    <location>
        <begin position="8"/>
        <end position="82"/>
    </location>
</feature>
<dbReference type="PROSITE" id="PS50102">
    <property type="entry name" value="RRM"/>
    <property type="match status" value="2"/>
</dbReference>
<dbReference type="Pfam" id="PF00076">
    <property type="entry name" value="RRM_1"/>
    <property type="match status" value="2"/>
</dbReference>
<evidence type="ECO:0000256" key="6">
    <source>
        <dbReference type="SAM" id="MobiDB-lite"/>
    </source>
</evidence>
<dbReference type="InterPro" id="IPR000504">
    <property type="entry name" value="RRM_dom"/>
</dbReference>
<evidence type="ECO:0000256" key="1">
    <source>
        <dbReference type="ARBA" id="ARBA00004604"/>
    </source>
</evidence>